<dbReference type="EMBL" id="CP017258">
    <property type="protein sequence ID" value="AQW86879.1"/>
    <property type="molecule type" value="Genomic_DNA"/>
</dbReference>
<dbReference type="RefSeq" id="WP_078424111.1">
    <property type="nucleotide sequence ID" value="NZ_CP017258.1"/>
</dbReference>
<evidence type="ECO:0000259" key="4">
    <source>
        <dbReference type="PROSITE" id="PS51208"/>
    </source>
</evidence>
<dbReference type="Gene3D" id="2.40.128.130">
    <property type="entry name" value="Autotransporter beta-domain"/>
    <property type="match status" value="1"/>
</dbReference>
<evidence type="ECO:0000256" key="2">
    <source>
        <dbReference type="SAM" id="MobiDB-lite"/>
    </source>
</evidence>
<keyword evidence="3" id="KW-0732">Signal</keyword>
<dbReference type="SUPFAM" id="SSF103515">
    <property type="entry name" value="Autotransporter"/>
    <property type="match status" value="1"/>
</dbReference>
<feature type="domain" description="Autotransporter" evidence="4">
    <location>
        <begin position="518"/>
        <end position="783"/>
    </location>
</feature>
<sequence>MKISMIASATIIGVMMTINAYGGSSLDEINNIQNQNQNQIKELEEASKDGFLDKFQKQKQQIEQEKRQAENVKQKAFIKQKIAQTEKIEAEVKKAATEKAKKTAENSKKEAENAKKEAERKVDEIFTQGDKPIKKLNDKIDEAIKTDSTLQDIIKQANKEDLKHITKDEIDSFKDISFDDNTISNLYNVIEDDSAQTNNASQNVEKILILKKIFSMGLIKKNVFTEYNRQFQEANSNPENPVKTNTDNRKLAENFKKIIGEDKNKGLRKLYTIINEIDKNKLTKEFEQVVDAQKELKQKENTLQQKIAQLEKAETEIKKNIEEIKKQSKLEQKAQEEITQKEQEIKQKQEEVEQAEKELEKAQELAEKAKNPEAKAKIIAELDKKLEKAKKDRAEAISSDKNLELNKDEAQTTSSLLSVVNNKEVENLLLNVKAKDIATLAKNINSTLEEVSKEFKDNKTVDTLLSSVGSATNSRLAKLSNPLNDDLALAYAIKNLSDNKFADNADTLSSVVKEYTNRFNYDSNLWGNIMGGKAKLKSQANTNTYGFMLGYDKAFDNMIIGGYAGYTNAKSSSNTLTTKSDNYHFGAYTRMYIDQNEIDAKVSYGKGKNKLDRKVIIDPDFDANGKYNTKFFDASIDYGHIFDTNNNSFMKPMIGLEYSHVSTKGFKETGKVPVSFKGTTVKTLSAKAAVEFRKYIANSNFLYITPGIQKELRKSMKDTELAFVNSTENIKYASKKDKHTFFTLKTGAEMKLTDNLSTNINFGVKAKSESKYYNGTVGLSYKF</sequence>
<keyword evidence="6" id="KW-1185">Reference proteome</keyword>
<dbReference type="SMART" id="SM00869">
    <property type="entry name" value="Autotransporter"/>
    <property type="match status" value="1"/>
</dbReference>
<evidence type="ECO:0000313" key="6">
    <source>
        <dbReference type="Proteomes" id="UP000190868"/>
    </source>
</evidence>
<gene>
    <name evidence="5" type="ORF">CPIN18021_0014</name>
</gene>
<evidence type="ECO:0000256" key="3">
    <source>
        <dbReference type="SAM" id="SignalP"/>
    </source>
</evidence>
<proteinExistence type="predicted"/>
<dbReference type="Proteomes" id="UP000190868">
    <property type="component" value="Chromosome"/>
</dbReference>
<evidence type="ECO:0000313" key="5">
    <source>
        <dbReference type="EMBL" id="AQW86879.1"/>
    </source>
</evidence>
<dbReference type="Pfam" id="PF03797">
    <property type="entry name" value="Autotransporter"/>
    <property type="match status" value="1"/>
</dbReference>
<dbReference type="PROSITE" id="PS51208">
    <property type="entry name" value="AUTOTRANSPORTER"/>
    <property type="match status" value="1"/>
</dbReference>
<feature type="chain" id="PRO_5012300602" evidence="3">
    <location>
        <begin position="21"/>
        <end position="783"/>
    </location>
</feature>
<accession>A0A1S6U5A5</accession>
<feature type="region of interest" description="Disordered" evidence="2">
    <location>
        <begin position="98"/>
        <end position="117"/>
    </location>
</feature>
<name>A0A1S6U5A5_9BACT</name>
<dbReference type="InterPro" id="IPR005546">
    <property type="entry name" value="Autotransporte_beta"/>
</dbReference>
<reference evidence="6" key="1">
    <citation type="submission" date="2016-09" db="EMBL/GenBank/DDBJ databases">
        <title>Comparative genomics of the Campylobacter concisus group.</title>
        <authorList>
            <person name="Miller W.G."/>
            <person name="Yee E."/>
            <person name="Chapman M.H."/>
            <person name="Huynh S."/>
            <person name="Bono J.L."/>
            <person name="On S.L.W."/>
            <person name="StLeger J."/>
            <person name="Foster G."/>
            <person name="Parker C.T."/>
        </authorList>
    </citation>
    <scope>NUCLEOTIDE SEQUENCE [LARGE SCALE GENOMIC DNA]</scope>
    <source>
        <strain evidence="6">RM18021</strain>
    </source>
</reference>
<dbReference type="AlphaFoldDB" id="A0A1S6U5A5"/>
<feature type="coiled-coil region" evidence="1">
    <location>
        <begin position="279"/>
        <end position="399"/>
    </location>
</feature>
<organism evidence="5 6">
    <name type="scientific">Campylobacter pinnipediorum subsp. caledonicus</name>
    <dbReference type="NCBI Taxonomy" id="1874362"/>
    <lineage>
        <taxon>Bacteria</taxon>
        <taxon>Pseudomonadati</taxon>
        <taxon>Campylobacterota</taxon>
        <taxon>Epsilonproteobacteria</taxon>
        <taxon>Campylobacterales</taxon>
        <taxon>Campylobacteraceae</taxon>
        <taxon>Campylobacter</taxon>
    </lineage>
</organism>
<evidence type="ECO:0000256" key="1">
    <source>
        <dbReference type="SAM" id="Coils"/>
    </source>
</evidence>
<protein>
    <submittedName>
        <fullName evidence="5">Autotransporter domain protein</fullName>
    </submittedName>
</protein>
<keyword evidence="1" id="KW-0175">Coiled coil</keyword>
<feature type="signal peptide" evidence="3">
    <location>
        <begin position="1"/>
        <end position="20"/>
    </location>
</feature>
<dbReference type="InterPro" id="IPR036709">
    <property type="entry name" value="Autotransporte_beta_dom_sf"/>
</dbReference>